<dbReference type="OrthoDB" id="9801753at2"/>
<proteinExistence type="inferred from homology"/>
<dbReference type="Proteomes" id="UP000019243">
    <property type="component" value="Unassembled WGS sequence"/>
</dbReference>
<dbReference type="HAMAP" id="MF_00386">
    <property type="entry name" value="UPF0161_YidD"/>
    <property type="match status" value="1"/>
</dbReference>
<comment type="similarity">
    <text evidence="1">Belongs to the UPF0161 family.</text>
</comment>
<evidence type="ECO:0000256" key="1">
    <source>
        <dbReference type="HAMAP-Rule" id="MF_00386"/>
    </source>
</evidence>
<dbReference type="STRING" id="1265861.BCAMP_00875"/>
<dbReference type="AlphaFoldDB" id="W7D299"/>
<protein>
    <recommendedName>
        <fullName evidence="1">Putative membrane protein insertion efficiency factor</fullName>
    </recommendedName>
</protein>
<name>W7D299_9LIST</name>
<dbReference type="NCBIfam" id="TIGR00278">
    <property type="entry name" value="membrane protein insertion efficiency factor YidD"/>
    <property type="match status" value="1"/>
</dbReference>
<dbReference type="PANTHER" id="PTHR33383:SF1">
    <property type="entry name" value="MEMBRANE PROTEIN INSERTION EFFICIENCY FACTOR-RELATED"/>
    <property type="match status" value="1"/>
</dbReference>
<accession>W7D299</accession>
<evidence type="ECO:0000313" key="3">
    <source>
        <dbReference type="Proteomes" id="UP000019243"/>
    </source>
</evidence>
<organism evidence="2 3">
    <name type="scientific">Brochothrix campestris FSL F6-1037</name>
    <dbReference type="NCBI Taxonomy" id="1265861"/>
    <lineage>
        <taxon>Bacteria</taxon>
        <taxon>Bacillati</taxon>
        <taxon>Bacillota</taxon>
        <taxon>Bacilli</taxon>
        <taxon>Bacillales</taxon>
        <taxon>Listeriaceae</taxon>
        <taxon>Brochothrix</taxon>
    </lineage>
</organism>
<dbReference type="SMART" id="SM01234">
    <property type="entry name" value="Haemolytic"/>
    <property type="match status" value="1"/>
</dbReference>
<dbReference type="RefSeq" id="WP_035312918.1">
    <property type="nucleotide sequence ID" value="NZ_AODH01000003.1"/>
</dbReference>
<dbReference type="InterPro" id="IPR002696">
    <property type="entry name" value="Membr_insert_effic_factor_YidD"/>
</dbReference>
<gene>
    <name evidence="2" type="ORF">BCAMP_00875</name>
</gene>
<comment type="function">
    <text evidence="1">Could be involved in insertion of integral membrane proteins into the membrane.</text>
</comment>
<dbReference type="EMBL" id="AODH01000003">
    <property type="protein sequence ID" value="EUJ42066.1"/>
    <property type="molecule type" value="Genomic_DNA"/>
</dbReference>
<dbReference type="GO" id="GO:0005886">
    <property type="term" value="C:plasma membrane"/>
    <property type="evidence" value="ECO:0007669"/>
    <property type="project" value="UniProtKB-SubCell"/>
</dbReference>
<sequence length="90" mass="10234">MKHIFLFLIKGYRKLISPLFPPSCRFYPTCSTYGLEAVQKFGAIKGGYLALKRIIKCQPLHPGGIDMVPETFSLRTKKTKSPDSCNHKHH</sequence>
<comment type="caution">
    <text evidence="2">The sequence shown here is derived from an EMBL/GenBank/DDBJ whole genome shotgun (WGS) entry which is preliminary data.</text>
</comment>
<dbReference type="Pfam" id="PF01809">
    <property type="entry name" value="YidD"/>
    <property type="match status" value="1"/>
</dbReference>
<keyword evidence="3" id="KW-1185">Reference proteome</keyword>
<dbReference type="PANTHER" id="PTHR33383">
    <property type="entry name" value="MEMBRANE PROTEIN INSERTION EFFICIENCY FACTOR-RELATED"/>
    <property type="match status" value="1"/>
</dbReference>
<comment type="subcellular location">
    <subcellularLocation>
        <location evidence="1">Cell membrane</location>
        <topology evidence="1">Peripheral membrane protein</topology>
        <orientation evidence="1">Cytoplasmic side</orientation>
    </subcellularLocation>
</comment>
<dbReference type="PATRIC" id="fig|1265861.3.peg.172"/>
<evidence type="ECO:0000313" key="2">
    <source>
        <dbReference type="EMBL" id="EUJ42066.1"/>
    </source>
</evidence>
<reference evidence="2 3" key="1">
    <citation type="submission" date="2012-12" db="EMBL/GenBank/DDBJ databases">
        <title>Novel taxa of Listeriaceae from agricultural environments in the United States.</title>
        <authorList>
            <person name="den Bakker H.C."/>
            <person name="Allred A."/>
            <person name="Warchocki S."/>
            <person name="Wright E.M."/>
            <person name="Burrell A."/>
            <person name="Nightingale K.K."/>
            <person name="Kephart D."/>
            <person name="Wiedmann M."/>
        </authorList>
    </citation>
    <scope>NUCLEOTIDE SEQUENCE [LARGE SCALE GENOMIC DNA]</scope>
    <source>
        <strain evidence="2 3">FSL F6-1037</strain>
    </source>
</reference>
<keyword evidence="1" id="KW-1003">Cell membrane</keyword>
<keyword evidence="1" id="KW-0472">Membrane</keyword>